<comment type="caution">
    <text evidence="3">The sequence shown here is derived from an EMBL/GenBank/DDBJ whole genome shotgun (WGS) entry which is preliminary data.</text>
</comment>
<protein>
    <recommendedName>
        <fullName evidence="2">Ecp2 effector protein-like domain-containing protein</fullName>
    </recommendedName>
</protein>
<dbReference type="EMBL" id="JAQQWI010000018">
    <property type="protein sequence ID" value="KAK8001710.1"/>
    <property type="molecule type" value="Genomic_DNA"/>
</dbReference>
<evidence type="ECO:0000313" key="3">
    <source>
        <dbReference type="EMBL" id="KAK8001710.1"/>
    </source>
</evidence>
<sequence>MRPVNTTTIALLGMSLGLATADGGAPYTVDQLKGIQTCGKCNPQGMSNFCESSSFEKGDKKEAVRIADCKLLMEQVKNTDKQSVVLFPVAPIDANQWNVVTVSKPGNCGFALKAPKTLPGEDGIAMGTGDVYEIVRDAISRLGEGGKVVGHGQTYCRGRVADGRFADRDVAWKLFNPYG</sequence>
<feature type="domain" description="Ecp2 effector protein-like" evidence="2">
    <location>
        <begin position="50"/>
        <end position="156"/>
    </location>
</feature>
<reference evidence="3 4" key="1">
    <citation type="submission" date="2023-01" db="EMBL/GenBank/DDBJ databases">
        <title>Analysis of 21 Apiospora genomes using comparative genomics revels a genus with tremendous synthesis potential of carbohydrate active enzymes and secondary metabolites.</title>
        <authorList>
            <person name="Sorensen T."/>
        </authorList>
    </citation>
    <scope>NUCLEOTIDE SEQUENCE [LARGE SCALE GENOMIC DNA]</scope>
    <source>
        <strain evidence="3 4">CBS 20057</strain>
    </source>
</reference>
<organism evidence="3 4">
    <name type="scientific">Apiospora marii</name>
    <dbReference type="NCBI Taxonomy" id="335849"/>
    <lineage>
        <taxon>Eukaryota</taxon>
        <taxon>Fungi</taxon>
        <taxon>Dikarya</taxon>
        <taxon>Ascomycota</taxon>
        <taxon>Pezizomycotina</taxon>
        <taxon>Sordariomycetes</taxon>
        <taxon>Xylariomycetidae</taxon>
        <taxon>Amphisphaeriales</taxon>
        <taxon>Apiosporaceae</taxon>
        <taxon>Apiospora</taxon>
    </lineage>
</organism>
<dbReference type="InterPro" id="IPR029226">
    <property type="entry name" value="Ecp2-like"/>
</dbReference>
<dbReference type="Pfam" id="PF14856">
    <property type="entry name" value="Hce2"/>
    <property type="match status" value="1"/>
</dbReference>
<accession>A0ABR1R8D1</accession>
<feature type="signal peptide" evidence="1">
    <location>
        <begin position="1"/>
        <end position="21"/>
    </location>
</feature>
<dbReference type="Proteomes" id="UP001396898">
    <property type="component" value="Unassembled WGS sequence"/>
</dbReference>
<evidence type="ECO:0000313" key="4">
    <source>
        <dbReference type="Proteomes" id="UP001396898"/>
    </source>
</evidence>
<keyword evidence="4" id="KW-1185">Reference proteome</keyword>
<name>A0ABR1R8D1_9PEZI</name>
<evidence type="ECO:0000259" key="2">
    <source>
        <dbReference type="Pfam" id="PF14856"/>
    </source>
</evidence>
<proteinExistence type="predicted"/>
<feature type="chain" id="PRO_5047285601" description="Ecp2 effector protein-like domain-containing protein" evidence="1">
    <location>
        <begin position="22"/>
        <end position="179"/>
    </location>
</feature>
<gene>
    <name evidence="3" type="ORF">PG991_013932</name>
</gene>
<keyword evidence="1" id="KW-0732">Signal</keyword>
<evidence type="ECO:0000256" key="1">
    <source>
        <dbReference type="SAM" id="SignalP"/>
    </source>
</evidence>